<comment type="caution">
    <text evidence="1">The sequence shown here is derived from an EMBL/GenBank/DDBJ whole genome shotgun (WGS) entry which is preliminary data.</text>
</comment>
<gene>
    <name evidence="1" type="ORF">ENJ67_03560</name>
</gene>
<organism evidence="1">
    <name type="scientific">Sulfurimonas autotrophica</name>
    <dbReference type="NCBI Taxonomy" id="202747"/>
    <lineage>
        <taxon>Bacteria</taxon>
        <taxon>Pseudomonadati</taxon>
        <taxon>Campylobacterota</taxon>
        <taxon>Epsilonproteobacteria</taxon>
        <taxon>Campylobacterales</taxon>
        <taxon>Sulfurimonadaceae</taxon>
        <taxon>Sulfurimonas</taxon>
    </lineage>
</organism>
<dbReference type="Proteomes" id="UP000886390">
    <property type="component" value="Unassembled WGS sequence"/>
</dbReference>
<dbReference type="AlphaFoldDB" id="A0A7C3C809"/>
<dbReference type="EMBL" id="DRNH01000190">
    <property type="protein sequence ID" value="HFB53786.1"/>
    <property type="molecule type" value="Genomic_DNA"/>
</dbReference>
<accession>A0A7C3C809</accession>
<name>A0A7C3C809_9BACT</name>
<protein>
    <submittedName>
        <fullName evidence="1">EamA family transporter</fullName>
    </submittedName>
</protein>
<reference evidence="1" key="1">
    <citation type="journal article" date="2020" name="mSystems">
        <title>Genome- and Community-Level Interaction Insights into Carbon Utilization and Element Cycling Functions of Hydrothermarchaeota in Hydrothermal Sediment.</title>
        <authorList>
            <person name="Zhou Z."/>
            <person name="Liu Y."/>
            <person name="Xu W."/>
            <person name="Pan J."/>
            <person name="Luo Z.H."/>
            <person name="Li M."/>
        </authorList>
    </citation>
    <scope>NUCLEOTIDE SEQUENCE [LARGE SCALE GENOMIC DNA]</scope>
    <source>
        <strain evidence="1">HyVt-507</strain>
    </source>
</reference>
<sequence length="52" mass="5812">MNRIKNLNKGVQYMLIASFTFAVMGAFAKLSAQHMSSLEVVFFRNIAGVFLV</sequence>
<evidence type="ECO:0000313" key="1">
    <source>
        <dbReference type="EMBL" id="HFB53786.1"/>
    </source>
</evidence>
<feature type="non-terminal residue" evidence="1">
    <location>
        <position position="52"/>
    </location>
</feature>
<proteinExistence type="predicted"/>